<name>A0A4V5PGY4_9BURK</name>
<evidence type="ECO:0000313" key="1">
    <source>
        <dbReference type="EMBL" id="TKC81310.1"/>
    </source>
</evidence>
<accession>A0A4V5PGY4</accession>
<dbReference type="AlphaFoldDB" id="A0A4V5PGY4"/>
<dbReference type="RefSeq" id="WP_136898472.1">
    <property type="nucleotide sequence ID" value="NZ_SWJE01000019.1"/>
</dbReference>
<sequence>MNPNSPPIAGTQDDALFLAGRMPANRRAVIAFISDSDTRWWGGSIDDWQPDESRLSSSEALETYRKLLREFKAGRIPTAHAIMVYTDGSYASVMLGVRTRVEAGEFLAQTMELVRKRVQFAWLKA</sequence>
<reference evidence="1 2" key="1">
    <citation type="submission" date="2019-04" db="EMBL/GenBank/DDBJ databases">
        <title>Trinickia sp. 7GSK02, isolated from subtropical forest soil.</title>
        <authorList>
            <person name="Gao Z.-H."/>
            <person name="Qiu L.-H."/>
        </authorList>
    </citation>
    <scope>NUCLEOTIDE SEQUENCE [LARGE SCALE GENOMIC DNA]</scope>
    <source>
        <strain evidence="1 2">7GSK02</strain>
    </source>
</reference>
<evidence type="ECO:0000313" key="2">
    <source>
        <dbReference type="Proteomes" id="UP000305539"/>
    </source>
</evidence>
<dbReference type="Proteomes" id="UP000305539">
    <property type="component" value="Unassembled WGS sequence"/>
</dbReference>
<comment type="caution">
    <text evidence="1">The sequence shown here is derived from an EMBL/GenBank/DDBJ whole genome shotgun (WGS) entry which is preliminary data.</text>
</comment>
<protein>
    <submittedName>
        <fullName evidence="1">Uncharacterized protein</fullName>
    </submittedName>
</protein>
<dbReference type="EMBL" id="SWJE01000019">
    <property type="protein sequence ID" value="TKC81310.1"/>
    <property type="molecule type" value="Genomic_DNA"/>
</dbReference>
<dbReference type="OrthoDB" id="9096735at2"/>
<gene>
    <name evidence="1" type="ORF">FAZ69_28700</name>
</gene>
<proteinExistence type="predicted"/>
<keyword evidence="2" id="KW-1185">Reference proteome</keyword>
<organism evidence="1 2">
    <name type="scientific">Trinickia terrae</name>
    <dbReference type="NCBI Taxonomy" id="2571161"/>
    <lineage>
        <taxon>Bacteria</taxon>
        <taxon>Pseudomonadati</taxon>
        <taxon>Pseudomonadota</taxon>
        <taxon>Betaproteobacteria</taxon>
        <taxon>Burkholderiales</taxon>
        <taxon>Burkholderiaceae</taxon>
        <taxon>Trinickia</taxon>
    </lineage>
</organism>